<evidence type="ECO:0000256" key="2">
    <source>
        <dbReference type="ARBA" id="ARBA00022448"/>
    </source>
</evidence>
<evidence type="ECO:0000256" key="3">
    <source>
        <dbReference type="ARBA" id="ARBA00022475"/>
    </source>
</evidence>
<evidence type="ECO:0000313" key="8">
    <source>
        <dbReference type="EMBL" id="AJI20728.1"/>
    </source>
</evidence>
<keyword evidence="6 7" id="KW-0472">Membrane</keyword>
<evidence type="ECO:0000256" key="4">
    <source>
        <dbReference type="ARBA" id="ARBA00022692"/>
    </source>
</evidence>
<comment type="similarity">
    <text evidence="7">Belongs to the binding-protein-dependent transport system permease family.</text>
</comment>
<dbReference type="InterPro" id="IPR043429">
    <property type="entry name" value="ArtM/GltK/GlnP/TcyL/YhdX-like"/>
</dbReference>
<dbReference type="GeneID" id="93642377"/>
<dbReference type="GO" id="GO:0043190">
    <property type="term" value="C:ATP-binding cassette (ABC) transporter complex"/>
    <property type="evidence" value="ECO:0007669"/>
    <property type="project" value="InterPro"/>
</dbReference>
<dbReference type="Proteomes" id="UP000031829">
    <property type="component" value="Chromosome"/>
</dbReference>
<dbReference type="KEGG" id="bmeg:BG04_4370"/>
<dbReference type="NCBIfam" id="TIGR01726">
    <property type="entry name" value="HEQRo_perm_3TM"/>
    <property type="match status" value="1"/>
</dbReference>
<feature type="transmembrane region" description="Helical" evidence="7">
    <location>
        <begin position="55"/>
        <end position="78"/>
    </location>
</feature>
<keyword evidence="3" id="KW-1003">Cell membrane</keyword>
<dbReference type="InterPro" id="IPR000515">
    <property type="entry name" value="MetI-like"/>
</dbReference>
<comment type="subcellular location">
    <subcellularLocation>
        <location evidence="1 7">Cell membrane</location>
        <topology evidence="1 7">Multi-pass membrane protein</topology>
    </subcellularLocation>
</comment>
<reference evidence="8 9" key="1">
    <citation type="journal article" date="2015" name="Genome Announc.">
        <title>Complete genome sequences for 35 biothreat assay-relevant bacillus species.</title>
        <authorList>
            <person name="Johnson S.L."/>
            <person name="Daligault H.E."/>
            <person name="Davenport K.W."/>
            <person name="Jaissle J."/>
            <person name="Frey K.G."/>
            <person name="Ladner J.T."/>
            <person name="Broomall S.M."/>
            <person name="Bishop-Lilly K.A."/>
            <person name="Bruce D.C."/>
            <person name="Gibbons H.S."/>
            <person name="Coyne S.R."/>
            <person name="Lo C.C."/>
            <person name="Meincke L."/>
            <person name="Munk A.C."/>
            <person name="Koroleva G.I."/>
            <person name="Rosenzweig C.N."/>
            <person name="Palacios G.F."/>
            <person name="Redden C.L."/>
            <person name="Minogue T.D."/>
            <person name="Chain P.S."/>
        </authorList>
    </citation>
    <scope>NUCLEOTIDE SEQUENCE [LARGE SCALE GENOMIC DNA]</scope>
    <source>
        <strain evidence="9">ATCC 14581 / DSM 32 / JCM 2506 / NBRC 15308 / NCIMB 9376 / NCTC 10342 / NRRL B-14308 / VKM B-512</strain>
    </source>
</reference>
<proteinExistence type="inferred from homology"/>
<dbReference type="EMBL" id="CP009920">
    <property type="protein sequence ID" value="AJI20728.1"/>
    <property type="molecule type" value="Genomic_DNA"/>
</dbReference>
<dbReference type="SUPFAM" id="SSF161098">
    <property type="entry name" value="MetI-like"/>
    <property type="match status" value="1"/>
</dbReference>
<evidence type="ECO:0000256" key="5">
    <source>
        <dbReference type="ARBA" id="ARBA00022989"/>
    </source>
</evidence>
<evidence type="ECO:0000256" key="1">
    <source>
        <dbReference type="ARBA" id="ARBA00004651"/>
    </source>
</evidence>
<dbReference type="GO" id="GO:0022857">
    <property type="term" value="F:transmembrane transporter activity"/>
    <property type="evidence" value="ECO:0007669"/>
    <property type="project" value="InterPro"/>
</dbReference>
<gene>
    <name evidence="8" type="primary">tcyM</name>
    <name evidence="8" type="ORF">BG04_4370</name>
</gene>
<dbReference type="RefSeq" id="WP_013056770.1">
    <property type="nucleotide sequence ID" value="NZ_BCVB01000005.1"/>
</dbReference>
<dbReference type="Pfam" id="PF00528">
    <property type="entry name" value="BPD_transp_1"/>
    <property type="match status" value="1"/>
</dbReference>
<evidence type="ECO:0000256" key="6">
    <source>
        <dbReference type="ARBA" id="ARBA00023136"/>
    </source>
</evidence>
<feature type="transmembrane region" description="Helical" evidence="7">
    <location>
        <begin position="98"/>
        <end position="116"/>
    </location>
</feature>
<feature type="transmembrane region" description="Helical" evidence="7">
    <location>
        <begin position="199"/>
        <end position="223"/>
    </location>
</feature>
<dbReference type="Gene3D" id="1.10.3720.10">
    <property type="entry name" value="MetI-like"/>
    <property type="match status" value="1"/>
</dbReference>
<dbReference type="PROSITE" id="PS50928">
    <property type="entry name" value="ABC_TM1"/>
    <property type="match status" value="1"/>
</dbReference>
<organism evidence="8 9">
    <name type="scientific">Priestia megaterium (strain ATCC 14581 / DSM 32 / CCUG 1817 / JCM 2506 / NBRC 15308 / NCIMB 9376 / NCTC 10342 / NRRL B-14308 / VKM B-512 / Ford 19)</name>
    <name type="common">Bacillus megaterium</name>
    <dbReference type="NCBI Taxonomy" id="1348623"/>
    <lineage>
        <taxon>Bacteria</taxon>
        <taxon>Bacillati</taxon>
        <taxon>Bacillota</taxon>
        <taxon>Bacilli</taxon>
        <taxon>Bacillales</taxon>
        <taxon>Bacillaceae</taxon>
        <taxon>Priestia</taxon>
    </lineage>
</organism>
<dbReference type="AlphaFoldDB" id="A0A0B6AJF5"/>
<dbReference type="PANTHER" id="PTHR30614:SF43">
    <property type="entry name" value="L-CYSTINE TRANSPORT SYSTEM PERMEASE PROTEIN TCYM"/>
    <property type="match status" value="1"/>
</dbReference>
<dbReference type="InterPro" id="IPR010065">
    <property type="entry name" value="AA_ABC_transptr_permease_3TM"/>
</dbReference>
<dbReference type="GO" id="GO:0006865">
    <property type="term" value="P:amino acid transport"/>
    <property type="evidence" value="ECO:0007669"/>
    <property type="project" value="TreeGrafter"/>
</dbReference>
<keyword evidence="5 7" id="KW-1133">Transmembrane helix</keyword>
<dbReference type="HOGENOM" id="CLU_019602_1_4_9"/>
<dbReference type="InterPro" id="IPR035906">
    <property type="entry name" value="MetI-like_sf"/>
</dbReference>
<keyword evidence="2 7" id="KW-0813">Transport</keyword>
<protein>
    <submittedName>
        <fullName evidence="8">L-cystine transport system permease protein tcyM</fullName>
    </submittedName>
</protein>
<evidence type="ECO:0000313" key="9">
    <source>
        <dbReference type="Proteomes" id="UP000031829"/>
    </source>
</evidence>
<keyword evidence="4 7" id="KW-0812">Transmembrane</keyword>
<evidence type="ECO:0000256" key="7">
    <source>
        <dbReference type="RuleBase" id="RU363032"/>
    </source>
</evidence>
<feature type="transmembrane region" description="Helical" evidence="7">
    <location>
        <begin position="154"/>
        <end position="179"/>
    </location>
</feature>
<dbReference type="CDD" id="cd06261">
    <property type="entry name" value="TM_PBP2"/>
    <property type="match status" value="1"/>
</dbReference>
<feature type="transmembrane region" description="Helical" evidence="7">
    <location>
        <begin position="20"/>
        <end position="43"/>
    </location>
</feature>
<name>A0A0B6AJF5_PRIM2</name>
<dbReference type="PANTHER" id="PTHR30614">
    <property type="entry name" value="MEMBRANE COMPONENT OF AMINO ACID ABC TRANSPORTER"/>
    <property type="match status" value="1"/>
</dbReference>
<accession>A0A0B6AJF5</accession>
<sequence length="236" mass="25794">MIIDVPFIWTAFVEILKALPLTLLITIGPLLGGLLIGIAVAAVRINSVKIITPIANVYVSFFRGTPAILHIMVIYLGFPLFINKLSSYYGWGFNANSIPIVVFVLIALSFTAGAYMSEIIRSGLLAVEKGQIEAAYAIGMNRFQSMKRIVFPQAFALSLPNLCNIFIGFLHTSSIAFIVSQKELNGAANIVASNNLKFLEAYIAAALIYWMLTMLIEGITALLERKLTVYNRGGVV</sequence>